<feature type="region of interest" description="Disordered" evidence="1">
    <location>
        <begin position="832"/>
        <end position="866"/>
    </location>
</feature>
<feature type="region of interest" description="Disordered" evidence="1">
    <location>
        <begin position="913"/>
        <end position="951"/>
    </location>
</feature>
<protein>
    <recommendedName>
        <fullName evidence="6">SCL-interrupting locus protein</fullName>
    </recommendedName>
</protein>
<comment type="caution">
    <text evidence="4">The sequence shown here is derived from an EMBL/GenBank/DDBJ whole genome shotgun (WGS) entry which is preliminary data.</text>
</comment>
<evidence type="ECO:0000313" key="5">
    <source>
        <dbReference type="Proteomes" id="UP000812440"/>
    </source>
</evidence>
<gene>
    <name evidence="4" type="ORF">GDO86_007866</name>
</gene>
<feature type="domain" description="STIL N-terminal" evidence="2">
    <location>
        <begin position="26"/>
        <end position="363"/>
    </location>
</feature>
<dbReference type="OrthoDB" id="76173at2759"/>
<dbReference type="InterPro" id="IPR057731">
    <property type="entry name" value="STIL_N"/>
</dbReference>
<dbReference type="GO" id="GO:0007224">
    <property type="term" value="P:smoothened signaling pathway"/>
    <property type="evidence" value="ECO:0007669"/>
    <property type="project" value="TreeGrafter"/>
</dbReference>
<dbReference type="GO" id="GO:0031023">
    <property type="term" value="P:microtubule organizing center organization"/>
    <property type="evidence" value="ECO:0007669"/>
    <property type="project" value="TreeGrafter"/>
</dbReference>
<feature type="region of interest" description="Disordered" evidence="1">
    <location>
        <begin position="481"/>
        <end position="558"/>
    </location>
</feature>
<feature type="domain" description="STIL coiled coil region" evidence="3">
    <location>
        <begin position="717"/>
        <end position="743"/>
    </location>
</feature>
<feature type="compositionally biased region" description="Basic and acidic residues" evidence="1">
    <location>
        <begin position="1140"/>
        <end position="1162"/>
    </location>
</feature>
<feature type="compositionally biased region" description="Polar residues" evidence="1">
    <location>
        <begin position="519"/>
        <end position="558"/>
    </location>
</feature>
<dbReference type="GO" id="GO:0007052">
    <property type="term" value="P:mitotic spindle organization"/>
    <property type="evidence" value="ECO:0007669"/>
    <property type="project" value="TreeGrafter"/>
</dbReference>
<sequence>MGNQKNIRNMSNRMLPLSFPPSKSALWDSAPMGDPIGLHFSYYRNPRVLLSEKALRLAYRHAKTERKLFSCFLMSNFYIDEDEEGITLSIDRFDPGREKMGSLAKVPSALLPEDFVIPCSIGTGEGPTNGLVHTPENLTSSFKGLQSHLHSKEALDLSKLLTVRARITYTENMDNLHFDVHWAAVAVANTFESTPIKPVPIIPTALARNLSSHNNIAQLQGTHKCGYLTMDQTRKLLLVLESDPKVYMLPLVGIWVSGVTHIHSPQVWAICLRYMFSSSVNERVLSESGAFLIVLYSLTHKEPEFYECTPCVSHDPLSFQLLTCEDALHLFKDVEVSRNPLKFELTSECQDSEAILFKETCKSKENFLVSAGRPFNSFNSSSRQASSPEKLLKSDHDSGVEDEDFSPRPSPRPHPSVQQVTRIHPSVPELSLVFGSFFDSKTPSHTTEKKNNTPLSSTPHIVNGALEYVSKPVEQQQLYENQSNDSNLKQQNPAKATTIKPYKGKYSPDECQPCPMQVRRNSATTTSIHSTQKLSPDSSMQQIKVSSEQDQTDNRSGQIHCSGPDTLRRSLLSNSWPTTSSNYPNHNVTFPLQTRHVTEGPKPLHQGNIHNCCHSTVKCHSLIPFHAFENPPEPCESVIPTFQNVACPSMCCSPIHLAGCQQNNVKTEFCSPPVDPLVLSPGRRESMSVNACSPHSCRHTPSPITPSASGMLGLSTEAYRLLAEQDKQLKLLQSQIQRLLEAQATHSESKTNSSKLKQTESEPTRSKSVSIAVGTGASLFWNPPCPLKDDSEDRQEDSAFCNQFMIPGNTEDISQNTITSSLKEIDMYSFTESTRQTEQENHSSSLHSSHKRNEPSDPLPTEQNGVTKSESIIHQDEHTESSNPTEISNHISSVPPEKFYKDLLSQVNNLLKSSSAEDENSSTKYYSQNASMASENVTEESIPSKQPDNDSNTVLKATLKQLKNLGVNLDMDTSDLQTTNADTSDSASILACINPEAVVSRLNYVSLTNIGLSGFVPNGVDLSMEANAIALKYLSESQLTQLSLSHANKDKQTDMVYLNSLVSGNTEKSMVGLSLISPSNMSFATKKYMKRYGLIESNDSSVEEQDLPSESNFSLQQTQGNTLDKNRRLFPDHSPNNELLDIREGPGRKQKDSGVDSNHEWIHHPEANKLKNITNEILTKCVNPEPFEEKPLHFLKDLKAKTKFSSGKVQFTRHPEKENPQLFHGEDPNIPGKRNLCSPGRVGDILDVNRLRQLPKLF</sequence>
<accession>A0A8T2IZ96</accession>
<organism evidence="4 5">
    <name type="scientific">Hymenochirus boettgeri</name>
    <name type="common">Congo dwarf clawed frog</name>
    <dbReference type="NCBI Taxonomy" id="247094"/>
    <lineage>
        <taxon>Eukaryota</taxon>
        <taxon>Metazoa</taxon>
        <taxon>Chordata</taxon>
        <taxon>Craniata</taxon>
        <taxon>Vertebrata</taxon>
        <taxon>Euteleostomi</taxon>
        <taxon>Amphibia</taxon>
        <taxon>Batrachia</taxon>
        <taxon>Anura</taxon>
        <taxon>Pipoidea</taxon>
        <taxon>Pipidae</taxon>
        <taxon>Pipinae</taxon>
        <taxon>Hymenochirus</taxon>
    </lineage>
</organism>
<feature type="compositionally biased region" description="Polar residues" evidence="1">
    <location>
        <begin position="922"/>
        <end position="951"/>
    </location>
</feature>
<dbReference type="GO" id="GO:0071539">
    <property type="term" value="P:protein localization to centrosome"/>
    <property type="evidence" value="ECO:0007669"/>
    <property type="project" value="TreeGrafter"/>
</dbReference>
<dbReference type="Proteomes" id="UP000812440">
    <property type="component" value="Chromosome 4"/>
</dbReference>
<proteinExistence type="predicted"/>
<feature type="region of interest" description="Disordered" evidence="1">
    <location>
        <begin position="743"/>
        <end position="769"/>
    </location>
</feature>
<dbReference type="InterPro" id="IPR026123">
    <property type="entry name" value="STIL"/>
</dbReference>
<dbReference type="Pfam" id="PF26399">
    <property type="entry name" value="PRM_STIL"/>
    <property type="match status" value="1"/>
</dbReference>
<evidence type="ECO:0000259" key="2">
    <source>
        <dbReference type="Pfam" id="PF15253"/>
    </source>
</evidence>
<dbReference type="EMBL" id="JAACNH010000007">
    <property type="protein sequence ID" value="KAG8436943.1"/>
    <property type="molecule type" value="Genomic_DNA"/>
</dbReference>
<feature type="region of interest" description="Disordered" evidence="1">
    <location>
        <begin position="1116"/>
        <end position="1162"/>
    </location>
</feature>
<evidence type="ECO:0000313" key="4">
    <source>
        <dbReference type="EMBL" id="KAG8436943.1"/>
    </source>
</evidence>
<evidence type="ECO:0008006" key="6">
    <source>
        <dbReference type="Google" id="ProtNLM"/>
    </source>
</evidence>
<evidence type="ECO:0000259" key="3">
    <source>
        <dbReference type="Pfam" id="PF25775"/>
    </source>
</evidence>
<dbReference type="PANTHER" id="PTHR15128:SF0">
    <property type="entry name" value="SCL-INTERRUPTING LOCUS PROTEIN"/>
    <property type="match status" value="1"/>
</dbReference>
<feature type="region of interest" description="Disordered" evidence="1">
    <location>
        <begin position="379"/>
        <end position="421"/>
    </location>
</feature>
<feature type="compositionally biased region" description="Basic and acidic residues" evidence="1">
    <location>
        <begin position="390"/>
        <end position="399"/>
    </location>
</feature>
<feature type="compositionally biased region" description="Polar residues" evidence="1">
    <location>
        <begin position="481"/>
        <end position="495"/>
    </location>
</feature>
<dbReference type="AlphaFoldDB" id="A0A8T2IZ96"/>
<dbReference type="GO" id="GO:0005815">
    <property type="term" value="C:microtubule organizing center"/>
    <property type="evidence" value="ECO:0007669"/>
    <property type="project" value="TreeGrafter"/>
</dbReference>
<dbReference type="Pfam" id="PF15253">
    <property type="entry name" value="STIL_N"/>
    <property type="match status" value="1"/>
</dbReference>
<reference evidence="4" key="1">
    <citation type="thesis" date="2020" institute="ProQuest LLC" country="789 East Eisenhower Parkway, Ann Arbor, MI, USA">
        <title>Comparative Genomics and Chromosome Evolution.</title>
        <authorList>
            <person name="Mudd A.B."/>
        </authorList>
    </citation>
    <scope>NUCLEOTIDE SEQUENCE</scope>
    <source>
        <strain evidence="4">Female2</strain>
        <tissue evidence="4">Blood</tissue>
    </source>
</reference>
<dbReference type="InterPro" id="IPR057655">
    <property type="entry name" value="STIL_CC"/>
</dbReference>
<dbReference type="PANTHER" id="PTHR15128">
    <property type="entry name" value="TAL1 SCL INTERRUPTING LOCUS"/>
    <property type="match status" value="1"/>
</dbReference>
<dbReference type="InterPro" id="IPR058559">
    <property type="entry name" value="PRM_STIL"/>
</dbReference>
<name>A0A8T2IZ96_9PIPI</name>
<keyword evidence="5" id="KW-1185">Reference proteome</keyword>
<feature type="compositionally biased region" description="Polar residues" evidence="1">
    <location>
        <begin position="744"/>
        <end position="756"/>
    </location>
</feature>
<dbReference type="Pfam" id="PF25775">
    <property type="entry name" value="CC_STIL"/>
    <property type="match status" value="1"/>
</dbReference>
<evidence type="ECO:0000256" key="1">
    <source>
        <dbReference type="SAM" id="MobiDB-lite"/>
    </source>
</evidence>